<reference evidence="3 6" key="1">
    <citation type="journal article" date="2023" name="IMA Fungus">
        <title>Comparative genomic study of the Penicillium genus elucidates a diverse pangenome and 15 lateral gene transfer events.</title>
        <authorList>
            <person name="Petersen C."/>
            <person name="Sorensen T."/>
            <person name="Nielsen M.R."/>
            <person name="Sondergaard T.E."/>
            <person name="Sorensen J.L."/>
            <person name="Fitzpatrick D.A."/>
            <person name="Frisvad J.C."/>
            <person name="Nielsen K.L."/>
        </authorList>
    </citation>
    <scope>NUCLEOTIDE SEQUENCE [LARGE SCALE GENOMIC DNA]</scope>
    <source>
        <strain evidence="3 6">IBT 35679</strain>
    </source>
</reference>
<evidence type="ECO:0000313" key="3">
    <source>
        <dbReference type="EMBL" id="KAJ5522843.1"/>
    </source>
</evidence>
<keyword evidence="2" id="KW-0732">Signal</keyword>
<dbReference type="AlphaFoldDB" id="A0AAD6CH33"/>
<evidence type="ECO:0000256" key="2">
    <source>
        <dbReference type="SAM" id="SignalP"/>
    </source>
</evidence>
<dbReference type="Proteomes" id="UP001220324">
    <property type="component" value="Unassembled WGS sequence"/>
</dbReference>
<feature type="chain" id="PRO_5045020731" evidence="2">
    <location>
        <begin position="23"/>
        <end position="202"/>
    </location>
</feature>
<protein>
    <submittedName>
        <fullName evidence="3">Uncharacterized protein</fullName>
    </submittedName>
</protein>
<accession>A0AAD6CH33</accession>
<name>A0AAD6CH33_9EURO</name>
<evidence type="ECO:0000313" key="6">
    <source>
        <dbReference type="Proteomes" id="UP001220324"/>
    </source>
</evidence>
<feature type="region of interest" description="Disordered" evidence="1">
    <location>
        <begin position="146"/>
        <end position="167"/>
    </location>
</feature>
<feature type="signal peptide" evidence="2">
    <location>
        <begin position="1"/>
        <end position="22"/>
    </location>
</feature>
<proteinExistence type="predicted"/>
<dbReference type="EMBL" id="JAQIZZ010000012">
    <property type="protein sequence ID" value="KAJ5522843.1"/>
    <property type="molecule type" value="Genomic_DNA"/>
</dbReference>
<evidence type="ECO:0000313" key="4">
    <source>
        <dbReference type="EMBL" id="KAJ5522894.1"/>
    </source>
</evidence>
<evidence type="ECO:0000256" key="1">
    <source>
        <dbReference type="SAM" id="MobiDB-lite"/>
    </source>
</evidence>
<keyword evidence="6" id="KW-1185">Reference proteome</keyword>
<comment type="caution">
    <text evidence="3">The sequence shown here is derived from an EMBL/GenBank/DDBJ whole genome shotgun (WGS) entry which is preliminary data.</text>
</comment>
<dbReference type="EMBL" id="JAQIZZ010000011">
    <property type="protein sequence ID" value="KAJ5522940.1"/>
    <property type="molecule type" value="Genomic_DNA"/>
</dbReference>
<sequence length="202" mass="21459">MRTSQLLALFLPLGSLVKPAYAGLDVARGYTSAEIKADLEPGWHQANVMFVKDAQPCIHERFMVPSCPASSELVIEITVMATEEPTAGTLKVVALDSVAEDNGAPAYNFDFSDIRARKRQRDNVQVIGDMIMAYCDTSLSGVSTHSTKPVRSCPTATPDHGPAMSTSCIPQTPSECSTISFAASSVSTTVSCAAHFVTPTTA</sequence>
<evidence type="ECO:0000313" key="5">
    <source>
        <dbReference type="EMBL" id="KAJ5522940.1"/>
    </source>
</evidence>
<dbReference type="EMBL" id="JAQIZZ010000012">
    <property type="protein sequence ID" value="KAJ5522894.1"/>
    <property type="molecule type" value="Genomic_DNA"/>
</dbReference>
<gene>
    <name evidence="5" type="ORF">N7494_013254</name>
    <name evidence="3" type="ORF">N7494_013273</name>
    <name evidence="4" type="ORF">N7494_013324</name>
</gene>
<organism evidence="3 6">
    <name type="scientific">Penicillium frequentans</name>
    <dbReference type="NCBI Taxonomy" id="3151616"/>
    <lineage>
        <taxon>Eukaryota</taxon>
        <taxon>Fungi</taxon>
        <taxon>Dikarya</taxon>
        <taxon>Ascomycota</taxon>
        <taxon>Pezizomycotina</taxon>
        <taxon>Eurotiomycetes</taxon>
        <taxon>Eurotiomycetidae</taxon>
        <taxon>Eurotiales</taxon>
        <taxon>Aspergillaceae</taxon>
        <taxon>Penicillium</taxon>
    </lineage>
</organism>
<reference evidence="3" key="2">
    <citation type="submission" date="2023-01" db="EMBL/GenBank/DDBJ databases">
        <authorList>
            <person name="Petersen C."/>
        </authorList>
    </citation>
    <scope>NUCLEOTIDE SEQUENCE</scope>
    <source>
        <strain evidence="3">IBT 35679</strain>
    </source>
</reference>